<dbReference type="Gramene" id="OMERI01G10350.1">
    <property type="protein sequence ID" value="OMERI01G10350.1"/>
    <property type="gene ID" value="OMERI01G10350"/>
</dbReference>
<dbReference type="Proteomes" id="UP000008021">
    <property type="component" value="Chromosome 1"/>
</dbReference>
<dbReference type="AlphaFoldDB" id="A0A0E0C0C2"/>
<evidence type="ECO:0000313" key="2">
    <source>
        <dbReference type="EnsemblPlants" id="OMERI01G10350.1"/>
    </source>
</evidence>
<dbReference type="HOGENOM" id="CLU_1105080_0_0_1"/>
<name>A0A0E0C0C2_9ORYZ</name>
<accession>A0A0E0C0C2</accession>
<evidence type="ECO:0000313" key="3">
    <source>
        <dbReference type="Proteomes" id="UP000008021"/>
    </source>
</evidence>
<feature type="region of interest" description="Disordered" evidence="1">
    <location>
        <begin position="1"/>
        <end position="126"/>
    </location>
</feature>
<reference evidence="2" key="2">
    <citation type="submission" date="2018-05" db="EMBL/GenBank/DDBJ databases">
        <title>OmerRS3 (Oryza meridionalis Reference Sequence Version 3).</title>
        <authorList>
            <person name="Zhang J."/>
            <person name="Kudrna D."/>
            <person name="Lee S."/>
            <person name="Talag J."/>
            <person name="Welchert J."/>
            <person name="Wing R.A."/>
        </authorList>
    </citation>
    <scope>NUCLEOTIDE SEQUENCE [LARGE SCALE GENOMIC DNA]</scope>
    <source>
        <strain evidence="2">cv. OR44</strain>
    </source>
</reference>
<keyword evidence="3" id="KW-1185">Reference proteome</keyword>
<proteinExistence type="predicted"/>
<organism evidence="2">
    <name type="scientific">Oryza meridionalis</name>
    <dbReference type="NCBI Taxonomy" id="40149"/>
    <lineage>
        <taxon>Eukaryota</taxon>
        <taxon>Viridiplantae</taxon>
        <taxon>Streptophyta</taxon>
        <taxon>Embryophyta</taxon>
        <taxon>Tracheophyta</taxon>
        <taxon>Spermatophyta</taxon>
        <taxon>Magnoliopsida</taxon>
        <taxon>Liliopsida</taxon>
        <taxon>Poales</taxon>
        <taxon>Poaceae</taxon>
        <taxon>BOP clade</taxon>
        <taxon>Oryzoideae</taxon>
        <taxon>Oryzeae</taxon>
        <taxon>Oryzinae</taxon>
        <taxon>Oryza</taxon>
    </lineage>
</organism>
<reference evidence="2" key="1">
    <citation type="submission" date="2015-04" db="UniProtKB">
        <authorList>
            <consortium name="EnsemblPlants"/>
        </authorList>
    </citation>
    <scope>IDENTIFICATION</scope>
</reference>
<feature type="compositionally biased region" description="Gly residues" evidence="1">
    <location>
        <begin position="26"/>
        <end position="44"/>
    </location>
</feature>
<feature type="compositionally biased region" description="Polar residues" evidence="1">
    <location>
        <begin position="116"/>
        <end position="126"/>
    </location>
</feature>
<protein>
    <submittedName>
        <fullName evidence="2">Uncharacterized protein</fullName>
    </submittedName>
</protein>
<sequence length="252" mass="26091">RTAALLTLSHTRNETESAAAGWHPGARGGGGGQIRGWGGDGGGAEKVAAATGRTRWRPRGGGGAGDGGDRTGVELAAGTGRVRRRAASPDLATSSPDPAPPSPDLSSPAWEAGSPPSRQRPASTPTIVCSRVWRRGRKRPVVVWAQRWRRDPRERRGLRPARREDGGIGPCAATAQCSAATTAVPPQIRASRPDLEGGGLWWSATTVDLRRLATAVGNGGDGWLRQLAAATGQSRLCHFVGLAAAGPVLAFS</sequence>
<dbReference type="EnsemblPlants" id="OMERI01G10350.1">
    <property type="protein sequence ID" value="OMERI01G10350.1"/>
    <property type="gene ID" value="OMERI01G10350"/>
</dbReference>
<evidence type="ECO:0000256" key="1">
    <source>
        <dbReference type="SAM" id="MobiDB-lite"/>
    </source>
</evidence>